<feature type="transmembrane region" description="Helical" evidence="1">
    <location>
        <begin position="50"/>
        <end position="72"/>
    </location>
</feature>
<keyword evidence="3" id="KW-1185">Reference proteome</keyword>
<proteinExistence type="predicted"/>
<dbReference type="GeneID" id="105261494"/>
<name>A0A1I8NL65_MUSDO</name>
<reference evidence="5" key="2">
    <citation type="submission" date="2025-05" db="UniProtKB">
        <authorList>
            <consortium name="RefSeq"/>
        </authorList>
    </citation>
    <scope>IDENTIFICATION</scope>
    <source>
        <strain evidence="4 5">Aabys</strain>
        <tissue evidence="5">Whole body</tissue>
    </source>
</reference>
<dbReference type="Proteomes" id="UP001652621">
    <property type="component" value="Unplaced"/>
</dbReference>
<gene>
    <name evidence="2" type="primary">105261494</name>
    <name evidence="4" type="synonym">LOC105261494</name>
    <name evidence="5" type="synonym">LOC131801711</name>
</gene>
<keyword evidence="1" id="KW-0812">Transmembrane</keyword>
<evidence type="ECO:0000313" key="3">
    <source>
        <dbReference type="Proteomes" id="UP001652621"/>
    </source>
</evidence>
<feature type="transmembrane region" description="Helical" evidence="1">
    <location>
        <begin position="21"/>
        <end position="44"/>
    </location>
</feature>
<sequence length="196" mass="22405">MLPLRDDVLDRMGKMIGYTQVYLFTILLMYICYTFRMSACALPSDAQSNVCLGTVVLTLIMLALAITLAVGISLRQSKYILPWLIMSTVTVVVIIIYLIIYGNIFLTIMGGLVLFLVILSWYPSLKLYQRFRTEQDIEMQQYPAEESRPLYHLPPSASLPLYSEVVRDPLQMNTMEPPSYDEVITMKMKPIDSLDI</sequence>
<dbReference type="AlphaFoldDB" id="A0A1I8NL65"/>
<feature type="transmembrane region" description="Helical" evidence="1">
    <location>
        <begin position="79"/>
        <end position="98"/>
    </location>
</feature>
<dbReference type="OrthoDB" id="8077084at2759"/>
<dbReference type="RefSeq" id="XP_011290440.1">
    <property type="nucleotide sequence ID" value="XM_011292138.2"/>
</dbReference>
<dbReference type="VEuPathDB" id="VectorBase:MDOA016921"/>
<feature type="transmembrane region" description="Helical" evidence="1">
    <location>
        <begin position="104"/>
        <end position="122"/>
    </location>
</feature>
<dbReference type="RefSeq" id="XP_058976626.1">
    <property type="nucleotide sequence ID" value="XM_059120643.1"/>
</dbReference>
<dbReference type="VEuPathDB" id="VectorBase:MDOMA2_000482"/>
<keyword evidence="1" id="KW-1133">Transmembrane helix</keyword>
<evidence type="ECO:0000313" key="5">
    <source>
        <dbReference type="RefSeq" id="XP_058976626.1"/>
    </source>
</evidence>
<evidence type="ECO:0000256" key="1">
    <source>
        <dbReference type="SAM" id="Phobius"/>
    </source>
</evidence>
<keyword evidence="1" id="KW-0472">Membrane</keyword>
<reference evidence="2" key="1">
    <citation type="submission" date="2020-05" db="UniProtKB">
        <authorList>
            <consortium name="EnsemblMetazoa"/>
        </authorList>
    </citation>
    <scope>IDENTIFICATION</scope>
    <source>
        <strain evidence="2">Aabys</strain>
    </source>
</reference>
<dbReference type="KEGG" id="mde:105261494"/>
<dbReference type="EnsemblMetazoa" id="MDOA016921-RB">
    <property type="protein sequence ID" value="MDOA016921-PB"/>
    <property type="gene ID" value="MDOA016921"/>
</dbReference>
<organism evidence="2">
    <name type="scientific">Musca domestica</name>
    <name type="common">House fly</name>
    <dbReference type="NCBI Taxonomy" id="7370"/>
    <lineage>
        <taxon>Eukaryota</taxon>
        <taxon>Metazoa</taxon>
        <taxon>Ecdysozoa</taxon>
        <taxon>Arthropoda</taxon>
        <taxon>Hexapoda</taxon>
        <taxon>Insecta</taxon>
        <taxon>Pterygota</taxon>
        <taxon>Neoptera</taxon>
        <taxon>Endopterygota</taxon>
        <taxon>Diptera</taxon>
        <taxon>Brachycera</taxon>
        <taxon>Muscomorpha</taxon>
        <taxon>Muscoidea</taxon>
        <taxon>Muscidae</taxon>
        <taxon>Musca</taxon>
    </lineage>
</organism>
<evidence type="ECO:0000313" key="2">
    <source>
        <dbReference type="EnsemblMetazoa" id="MDOA016921-PB"/>
    </source>
</evidence>
<protein>
    <submittedName>
        <fullName evidence="4">Uncharacterized protein LOC105261494 isoform X1</fullName>
    </submittedName>
    <submittedName>
        <fullName evidence="5">Uncharacterized protein LOC131801711 isoform X1</fullName>
    </submittedName>
</protein>
<evidence type="ECO:0000313" key="4">
    <source>
        <dbReference type="RefSeq" id="XP_011290440.1"/>
    </source>
</evidence>
<accession>A0A1I8NL65</accession>
<dbReference type="VEuPathDB" id="VectorBase:MDOMA2_014910"/>